<dbReference type="EMBL" id="JAPFRF010000015">
    <property type="protein sequence ID" value="KAJ7310481.1"/>
    <property type="molecule type" value="Genomic_DNA"/>
</dbReference>
<accession>A0A9Q0XD50</accession>
<keyword evidence="1" id="KW-0677">Repeat</keyword>
<dbReference type="InterPro" id="IPR002110">
    <property type="entry name" value="Ankyrin_rpt"/>
</dbReference>
<evidence type="ECO:0000256" key="4">
    <source>
        <dbReference type="PROSITE-ProRule" id="PRU00023"/>
    </source>
</evidence>
<comment type="caution">
    <text evidence="6">The sequence shown here is derived from an EMBL/GenBank/DDBJ whole genome shotgun (WGS) entry which is preliminary data.</text>
</comment>
<dbReference type="Pfam" id="PF12796">
    <property type="entry name" value="Ank_2"/>
    <property type="match status" value="1"/>
</dbReference>
<dbReference type="PANTHER" id="PTHR14491">
    <property type="entry name" value="SOSONDOWAH, ISOFORM G"/>
    <property type="match status" value="1"/>
</dbReference>
<name>A0A9Q0XD50_9SAUR</name>
<keyword evidence="2 4" id="KW-0040">ANK repeat</keyword>
<evidence type="ECO:0000313" key="6">
    <source>
        <dbReference type="EMBL" id="KAJ7310481.1"/>
    </source>
</evidence>
<feature type="region of interest" description="Disordered" evidence="5">
    <location>
        <begin position="74"/>
        <end position="102"/>
    </location>
</feature>
<proteinExistence type="inferred from homology"/>
<protein>
    <recommendedName>
        <fullName evidence="8">Ankyrin repeat domain-containing protein SOWAHD</fullName>
    </recommendedName>
</protein>
<evidence type="ECO:0000256" key="2">
    <source>
        <dbReference type="ARBA" id="ARBA00023043"/>
    </source>
</evidence>
<organism evidence="6 7">
    <name type="scientific">Phrynocephalus forsythii</name>
    <dbReference type="NCBI Taxonomy" id="171643"/>
    <lineage>
        <taxon>Eukaryota</taxon>
        <taxon>Metazoa</taxon>
        <taxon>Chordata</taxon>
        <taxon>Craniata</taxon>
        <taxon>Vertebrata</taxon>
        <taxon>Euteleostomi</taxon>
        <taxon>Lepidosauria</taxon>
        <taxon>Squamata</taxon>
        <taxon>Bifurcata</taxon>
        <taxon>Unidentata</taxon>
        <taxon>Episquamata</taxon>
        <taxon>Toxicofera</taxon>
        <taxon>Iguania</taxon>
        <taxon>Acrodonta</taxon>
        <taxon>Agamidae</taxon>
        <taxon>Agaminae</taxon>
        <taxon>Phrynocephalus</taxon>
    </lineage>
</organism>
<dbReference type="SUPFAM" id="SSF48403">
    <property type="entry name" value="Ankyrin repeat"/>
    <property type="match status" value="1"/>
</dbReference>
<dbReference type="InterPro" id="IPR036770">
    <property type="entry name" value="Ankyrin_rpt-contain_sf"/>
</dbReference>
<evidence type="ECO:0000256" key="1">
    <source>
        <dbReference type="ARBA" id="ARBA00022737"/>
    </source>
</evidence>
<evidence type="ECO:0000256" key="5">
    <source>
        <dbReference type="SAM" id="MobiDB-lite"/>
    </source>
</evidence>
<dbReference type="OrthoDB" id="60433at2759"/>
<evidence type="ECO:0000313" key="7">
    <source>
        <dbReference type="Proteomes" id="UP001142489"/>
    </source>
</evidence>
<feature type="compositionally biased region" description="Basic and acidic residues" evidence="5">
    <location>
        <begin position="1"/>
        <end position="28"/>
    </location>
</feature>
<feature type="region of interest" description="Disordered" evidence="5">
    <location>
        <begin position="122"/>
        <end position="141"/>
    </location>
</feature>
<feature type="region of interest" description="Disordered" evidence="5">
    <location>
        <begin position="1"/>
        <end position="59"/>
    </location>
</feature>
<feature type="compositionally biased region" description="Low complexity" evidence="5">
    <location>
        <begin position="50"/>
        <end position="59"/>
    </location>
</feature>
<feature type="compositionally biased region" description="Basic and acidic residues" evidence="5">
    <location>
        <begin position="126"/>
        <end position="141"/>
    </location>
</feature>
<gene>
    <name evidence="6" type="ORF">JRQ81_007402</name>
</gene>
<dbReference type="PROSITE" id="PS50088">
    <property type="entry name" value="ANK_REPEAT"/>
    <property type="match status" value="1"/>
</dbReference>
<evidence type="ECO:0000256" key="3">
    <source>
        <dbReference type="ARBA" id="ARBA00038122"/>
    </source>
</evidence>
<dbReference type="Proteomes" id="UP001142489">
    <property type="component" value="Unassembled WGS sequence"/>
</dbReference>
<dbReference type="PANTHER" id="PTHR14491:SF8">
    <property type="entry name" value="ANKYRIN REPEAT DOMAIN-CONTAINING PROTEIN SOWAHD"/>
    <property type="match status" value="1"/>
</dbReference>
<dbReference type="Gene3D" id="1.25.40.20">
    <property type="entry name" value="Ankyrin repeat-containing domain"/>
    <property type="match status" value="1"/>
</dbReference>
<reference evidence="6" key="1">
    <citation type="journal article" date="2023" name="DNA Res.">
        <title>Chromosome-level genome assembly of Phrynocephalus forsythii using third-generation DNA sequencing and Hi-C analysis.</title>
        <authorList>
            <person name="Qi Y."/>
            <person name="Zhao W."/>
            <person name="Zhao Y."/>
            <person name="Niu C."/>
            <person name="Cao S."/>
            <person name="Zhang Y."/>
        </authorList>
    </citation>
    <scope>NUCLEOTIDE SEQUENCE</scope>
    <source>
        <tissue evidence="6">Muscle</tissue>
    </source>
</reference>
<comment type="similarity">
    <text evidence="3">Belongs to the SOWAH family.</text>
</comment>
<dbReference type="AlphaFoldDB" id="A0A9Q0XD50"/>
<evidence type="ECO:0008006" key="8">
    <source>
        <dbReference type="Google" id="ProtNLM"/>
    </source>
</evidence>
<sequence length="351" mass="38529">MVLDHRGDTMAERPKRESSEEGQQKEGHGFALSMQEDGSPSATQAAAVGSQSPSPSIRSGSLLLRRRYLPSFSQSLSRASRRGGTWTGGTDSVRFSGGGSSTRRRGLKEILLQTSQAKPTWLTASQREKVSMDVQPDQERPLDANSEDLSFVLDPLEHEWMLTVAQGDAEGILRLLAKDPSLLSRKDFVTGFTVLHWLAKHGRHEDLIEVVAFAEKNRYPVDIDVLTASGRCTPLHLAALQGHEMVIKVLVGAYGADTSLRDHNGRKAWQYLRADAPRELKELLGAGEEDLALAGEGNTNNNCAPSKWSARLLPKRAASDTSAGRPNQGAVPRLSYFRNVFRQAIAFFQDL</sequence>
<feature type="repeat" description="ANK" evidence="4">
    <location>
        <begin position="230"/>
        <end position="263"/>
    </location>
</feature>
<keyword evidence="7" id="KW-1185">Reference proteome</keyword>